<evidence type="ECO:0000313" key="2">
    <source>
        <dbReference type="Proteomes" id="UP000004849"/>
    </source>
</evidence>
<name>B6VZI7_9BACT</name>
<sequence>MGLSFHPCGTPVSSMWDHHPTWVEHQMHPFEKPFSIGEKTETDAPDK</sequence>
<dbReference type="EMBL" id="ABWZ01000053">
    <property type="protein sequence ID" value="EEB24877.1"/>
    <property type="molecule type" value="Genomic_DNA"/>
</dbReference>
<gene>
    <name evidence="1" type="ORF">BACDOR_02710</name>
</gene>
<proteinExistence type="predicted"/>
<dbReference type="AlphaFoldDB" id="B6VZI7"/>
<organism evidence="1 2">
    <name type="scientific">Phocaeicola dorei DSM 17855</name>
    <dbReference type="NCBI Taxonomy" id="483217"/>
    <lineage>
        <taxon>Bacteria</taxon>
        <taxon>Pseudomonadati</taxon>
        <taxon>Bacteroidota</taxon>
        <taxon>Bacteroidia</taxon>
        <taxon>Bacteroidales</taxon>
        <taxon>Bacteroidaceae</taxon>
        <taxon>Phocaeicola</taxon>
    </lineage>
</organism>
<dbReference type="HOGENOM" id="CLU_3164586_0_0_10"/>
<accession>B6VZI7</accession>
<dbReference type="Proteomes" id="UP000004849">
    <property type="component" value="Unassembled WGS sequence"/>
</dbReference>
<reference evidence="1 2" key="2">
    <citation type="submission" date="2008-10" db="EMBL/GenBank/DDBJ databases">
        <authorList>
            <person name="Fulton L."/>
            <person name="Clifton S."/>
            <person name="Fulton B."/>
            <person name="Xu J."/>
            <person name="Minx P."/>
            <person name="Pepin K.H."/>
            <person name="Johnson M."/>
            <person name="Thiruvilangam P."/>
            <person name="Bhonagiri V."/>
            <person name="Nash W.E."/>
            <person name="Mardis E.R."/>
            <person name="Wilson R.K."/>
        </authorList>
    </citation>
    <scope>NUCLEOTIDE SEQUENCE [LARGE SCALE GENOMIC DNA]</scope>
    <source>
        <strain evidence="1 2">DSM 17855</strain>
    </source>
</reference>
<evidence type="ECO:0000313" key="1">
    <source>
        <dbReference type="EMBL" id="EEB24877.1"/>
    </source>
</evidence>
<protein>
    <submittedName>
        <fullName evidence="1">Uncharacterized protein</fullName>
    </submittedName>
</protein>
<reference evidence="1 2" key="1">
    <citation type="submission" date="2008-10" db="EMBL/GenBank/DDBJ databases">
        <title>Draft genome sequence of Bacteroides dorei (DSM 17855).</title>
        <authorList>
            <person name="Sudarsanam P."/>
            <person name="Ley R."/>
            <person name="Guruge J."/>
            <person name="Turnbaugh P.J."/>
            <person name="Mahowald M."/>
            <person name="Liep D."/>
            <person name="Gordon J."/>
        </authorList>
    </citation>
    <scope>NUCLEOTIDE SEQUENCE [LARGE SCALE GENOMIC DNA]</scope>
    <source>
        <strain evidence="1 2">DSM 17855</strain>
    </source>
</reference>